<keyword evidence="1" id="KW-1133">Transmembrane helix</keyword>
<dbReference type="Pfam" id="PF13858">
    <property type="entry name" value="DUF4199"/>
    <property type="match status" value="1"/>
</dbReference>
<sequence length="180" mass="19738">MESKPIMESKPNSIEIMLSNGIVIGLITVVASVVLYTIGEIKTLGWVANILWFIAMITFIILGILKFKKKNEGYLSLGDALKIGVGAAAIAAVISSIYQVLFMLVIDPALYQQLIDDQVLKTMNGNPSMTKEQIKTTRSAIEFMSSPLMIAAMGILWYCFMGFIISLISGLAMKKTEDSF</sequence>
<dbReference type="Proteomes" id="UP001143545">
    <property type="component" value="Unassembled WGS sequence"/>
</dbReference>
<keyword evidence="3" id="KW-1185">Reference proteome</keyword>
<dbReference type="EMBL" id="BRVP01000007">
    <property type="protein sequence ID" value="GLB52298.1"/>
    <property type="molecule type" value="Genomic_DNA"/>
</dbReference>
<feature type="transmembrane region" description="Helical" evidence="1">
    <location>
        <begin position="85"/>
        <end position="106"/>
    </location>
</feature>
<keyword evidence="1" id="KW-0812">Transmembrane</keyword>
<name>A0A9W6EW20_9FLAO</name>
<dbReference type="InterPro" id="IPR025250">
    <property type="entry name" value="DUF4199"/>
</dbReference>
<protein>
    <recommendedName>
        <fullName evidence="4">DUF4199 domain-containing protein</fullName>
    </recommendedName>
</protein>
<keyword evidence="1" id="KW-0472">Membrane</keyword>
<evidence type="ECO:0000256" key="1">
    <source>
        <dbReference type="SAM" id="Phobius"/>
    </source>
</evidence>
<feature type="transmembrane region" description="Helical" evidence="1">
    <location>
        <begin position="21"/>
        <end position="38"/>
    </location>
</feature>
<evidence type="ECO:0008006" key="4">
    <source>
        <dbReference type="Google" id="ProtNLM"/>
    </source>
</evidence>
<accession>A0A9W6EW20</accession>
<gene>
    <name evidence="2" type="ORF">NBRC110019_13370</name>
</gene>
<evidence type="ECO:0000313" key="2">
    <source>
        <dbReference type="EMBL" id="GLB52298.1"/>
    </source>
</evidence>
<evidence type="ECO:0000313" key="3">
    <source>
        <dbReference type="Proteomes" id="UP001143545"/>
    </source>
</evidence>
<organism evidence="2 3">
    <name type="scientific">Neptunitalea chrysea</name>
    <dbReference type="NCBI Taxonomy" id="1647581"/>
    <lineage>
        <taxon>Bacteria</taxon>
        <taxon>Pseudomonadati</taxon>
        <taxon>Bacteroidota</taxon>
        <taxon>Flavobacteriia</taxon>
        <taxon>Flavobacteriales</taxon>
        <taxon>Flavobacteriaceae</taxon>
        <taxon>Neptunitalea</taxon>
    </lineage>
</organism>
<proteinExistence type="predicted"/>
<comment type="caution">
    <text evidence="2">The sequence shown here is derived from an EMBL/GenBank/DDBJ whole genome shotgun (WGS) entry which is preliminary data.</text>
</comment>
<feature type="transmembrane region" description="Helical" evidence="1">
    <location>
        <begin position="44"/>
        <end position="65"/>
    </location>
</feature>
<feature type="transmembrane region" description="Helical" evidence="1">
    <location>
        <begin position="148"/>
        <end position="172"/>
    </location>
</feature>
<dbReference type="AlphaFoldDB" id="A0A9W6EW20"/>
<reference evidence="2" key="1">
    <citation type="submission" date="2022-07" db="EMBL/GenBank/DDBJ databases">
        <title>Taxonomy of Novel Oxalotrophic and Methylotrophic Bacteria.</title>
        <authorList>
            <person name="Sahin N."/>
            <person name="Tani A."/>
        </authorList>
    </citation>
    <scope>NUCLEOTIDE SEQUENCE</scope>
    <source>
        <strain evidence="2">AM327</strain>
    </source>
</reference>
<dbReference type="RefSeq" id="WP_281753514.1">
    <property type="nucleotide sequence ID" value="NZ_BRVP01000007.1"/>
</dbReference>